<dbReference type="SUPFAM" id="SSF52540">
    <property type="entry name" value="P-loop containing nucleoside triphosphate hydrolases"/>
    <property type="match status" value="1"/>
</dbReference>
<dbReference type="InterPro" id="IPR005331">
    <property type="entry name" value="Sulfotransferase"/>
</dbReference>
<keyword evidence="7" id="KW-1133">Transmembrane helix</keyword>
<evidence type="ECO:0000256" key="7">
    <source>
        <dbReference type="ARBA" id="ARBA00022989"/>
    </source>
</evidence>
<sequence length="491" mass="57615">MFLRCLSSFPSLCLTSLSQQRKVDERDRKYEKLSYASSIVIYNRIPKTGSTTLTNAIMYNLCHHNGFNVIHLNLTRNRYLMNIVDQRRFIDNITNWKERIPAIYHGHVAFINFNRFGLPNPVYINLIREPLDRLISYYYFLRYGDNYRVGLKRSRAGNNETFDQCIERKGHDCDMKQMWLQIPYFCGTHHFCSEVGNNRALEQAKVNLINYYLLVGLSEQMRHFIELLELLLPTFFRDALKNFDSLDEKHANLRHTNLKIPPNKATVEAIRKNPIYIMEREFYDFAQKQFNEMRRRVLDESANELLPPQFHYEKIKPTKKEAFFNVAFYATQLSTISTRYEILLPFMTSIFKNEQIKFSVAKFSLAVIKNCFIKGSTIMKQLAPYFLKSSQILHSSLARNKIPVHEMSKEKRNKRVGQVIGISSLDASLKSVGEHSLLQVQQPNSEKPEGLRPDRPDHPCHIANTFHVHCDLQQNSKNFSIIFKNDYNQTE</sequence>
<keyword evidence="11" id="KW-0325">Glycoprotein</keyword>
<evidence type="ECO:0000256" key="11">
    <source>
        <dbReference type="ARBA" id="ARBA00023180"/>
    </source>
</evidence>
<evidence type="ECO:0000256" key="3">
    <source>
        <dbReference type="ARBA" id="ARBA00011233"/>
    </source>
</evidence>
<dbReference type="PANTHER" id="PTHR12129">
    <property type="entry name" value="HEPARAN SULFATE 2-O-SULFOTRANSFERASE"/>
    <property type="match status" value="1"/>
</dbReference>
<reference evidence="12 13" key="2">
    <citation type="submission" date="2018-11" db="EMBL/GenBank/DDBJ databases">
        <authorList>
            <consortium name="Pathogen Informatics"/>
        </authorList>
    </citation>
    <scope>NUCLEOTIDE SEQUENCE [LARGE SCALE GENOMIC DNA]</scope>
</reference>
<dbReference type="FunFam" id="3.40.50.300:FF:001418">
    <property type="entry name" value="Heparan sulfate 2-o-sulfotransferase"/>
    <property type="match status" value="1"/>
</dbReference>
<keyword evidence="13" id="KW-1185">Reference proteome</keyword>
<evidence type="ECO:0000256" key="1">
    <source>
        <dbReference type="ARBA" id="ARBA00004323"/>
    </source>
</evidence>
<keyword evidence="8" id="KW-0333">Golgi apparatus</keyword>
<evidence type="ECO:0000313" key="12">
    <source>
        <dbReference type="EMBL" id="VDO29191.1"/>
    </source>
</evidence>
<dbReference type="WBParaSite" id="BTMF_0001068501-mRNA-1">
    <property type="protein sequence ID" value="BTMF_0001068501-mRNA-1"/>
    <property type="gene ID" value="BTMF_0001068501"/>
</dbReference>
<reference evidence="14" key="1">
    <citation type="submission" date="2017-02" db="UniProtKB">
        <authorList>
            <consortium name="WormBaseParasite"/>
        </authorList>
    </citation>
    <scope>IDENTIFICATION</scope>
</reference>
<dbReference type="GO" id="GO:0000139">
    <property type="term" value="C:Golgi membrane"/>
    <property type="evidence" value="ECO:0007669"/>
    <property type="project" value="UniProtKB-SubCell"/>
</dbReference>
<organism evidence="14">
    <name type="scientific">Brugia timori</name>
    <dbReference type="NCBI Taxonomy" id="42155"/>
    <lineage>
        <taxon>Eukaryota</taxon>
        <taxon>Metazoa</taxon>
        <taxon>Ecdysozoa</taxon>
        <taxon>Nematoda</taxon>
        <taxon>Chromadorea</taxon>
        <taxon>Rhabditida</taxon>
        <taxon>Spirurina</taxon>
        <taxon>Spiruromorpha</taxon>
        <taxon>Filarioidea</taxon>
        <taxon>Onchocercidae</taxon>
        <taxon>Brugia</taxon>
    </lineage>
</organism>
<keyword evidence="10" id="KW-1015">Disulfide bond</keyword>
<protein>
    <submittedName>
        <fullName evidence="14">Heparan sulfate 2-O-sulfotransferase</fullName>
    </submittedName>
</protein>
<dbReference type="STRING" id="42155.A0A0R3QSI3"/>
<evidence type="ECO:0000256" key="4">
    <source>
        <dbReference type="ARBA" id="ARBA00022679"/>
    </source>
</evidence>
<dbReference type="Gene3D" id="3.40.50.300">
    <property type="entry name" value="P-loop containing nucleotide triphosphate hydrolases"/>
    <property type="match status" value="1"/>
</dbReference>
<dbReference type="InterPro" id="IPR007734">
    <property type="entry name" value="Heparan_SO4_2-O-STrfase"/>
</dbReference>
<evidence type="ECO:0000256" key="5">
    <source>
        <dbReference type="ARBA" id="ARBA00022692"/>
    </source>
</evidence>
<keyword evidence="9" id="KW-0472">Membrane</keyword>
<dbReference type="GO" id="GO:0004394">
    <property type="term" value="F:heparan sulfate 2-sulfotransferase activity"/>
    <property type="evidence" value="ECO:0007669"/>
    <property type="project" value="TreeGrafter"/>
</dbReference>
<evidence type="ECO:0000256" key="6">
    <source>
        <dbReference type="ARBA" id="ARBA00022968"/>
    </source>
</evidence>
<dbReference type="GO" id="GO:0015012">
    <property type="term" value="P:heparan sulfate proteoglycan biosynthetic process"/>
    <property type="evidence" value="ECO:0007669"/>
    <property type="project" value="UniProtKB-ARBA"/>
</dbReference>
<accession>A0A0R3QSI3</accession>
<evidence type="ECO:0000313" key="13">
    <source>
        <dbReference type="Proteomes" id="UP000280834"/>
    </source>
</evidence>
<dbReference type="EMBL" id="UZAG01016562">
    <property type="protein sequence ID" value="VDO29191.1"/>
    <property type="molecule type" value="Genomic_DNA"/>
</dbReference>
<dbReference type="InterPro" id="IPR027417">
    <property type="entry name" value="P-loop_NTPase"/>
</dbReference>
<keyword evidence="6" id="KW-0735">Signal-anchor</keyword>
<dbReference type="PANTHER" id="PTHR12129:SF17">
    <property type="entry name" value="HEPARAN SULFATE 2-O-SULFOTRANSFERASE 1"/>
    <property type="match status" value="1"/>
</dbReference>
<keyword evidence="5" id="KW-0812">Transmembrane</keyword>
<proteinExistence type="inferred from homology"/>
<evidence type="ECO:0000256" key="8">
    <source>
        <dbReference type="ARBA" id="ARBA00023034"/>
    </source>
</evidence>
<dbReference type="Proteomes" id="UP000280834">
    <property type="component" value="Unassembled WGS sequence"/>
</dbReference>
<dbReference type="Pfam" id="PF03567">
    <property type="entry name" value="Sulfotransfer_2"/>
    <property type="match status" value="1"/>
</dbReference>
<dbReference type="AlphaFoldDB" id="A0A0R3QSI3"/>
<comment type="similarity">
    <text evidence="2">Belongs to the sulfotransferase 3 family.</text>
</comment>
<evidence type="ECO:0000313" key="14">
    <source>
        <dbReference type="WBParaSite" id="BTMF_0001068501-mRNA-1"/>
    </source>
</evidence>
<comment type="subunit">
    <text evidence="3">Homotrimer.</text>
</comment>
<evidence type="ECO:0000256" key="10">
    <source>
        <dbReference type="ARBA" id="ARBA00023157"/>
    </source>
</evidence>
<keyword evidence="4" id="KW-0808">Transferase</keyword>
<evidence type="ECO:0000256" key="2">
    <source>
        <dbReference type="ARBA" id="ARBA00010569"/>
    </source>
</evidence>
<evidence type="ECO:0000256" key="9">
    <source>
        <dbReference type="ARBA" id="ARBA00023136"/>
    </source>
</evidence>
<name>A0A0R3QSI3_9BILA</name>
<comment type="subcellular location">
    <subcellularLocation>
        <location evidence="1">Golgi apparatus membrane</location>
        <topology evidence="1">Single-pass type II membrane protein</topology>
    </subcellularLocation>
</comment>
<gene>
    <name evidence="12" type="ORF">BTMF_LOCUS8719</name>
</gene>